<name>A0A3N4K9Z0_9PEZI</name>
<evidence type="ECO:0000313" key="3">
    <source>
        <dbReference type="EMBL" id="RPB07324.1"/>
    </source>
</evidence>
<gene>
    <name evidence="3" type="ORF">P167DRAFT_540235</name>
</gene>
<dbReference type="PANTHER" id="PTHR14534">
    <property type="entry name" value="VACUOLAR IMPORT AND DEGRADATION PROTEIN 24"/>
    <property type="match status" value="1"/>
</dbReference>
<evidence type="ECO:0000256" key="2">
    <source>
        <dbReference type="SAM" id="MobiDB-lite"/>
    </source>
</evidence>
<dbReference type="EMBL" id="ML119187">
    <property type="protein sequence ID" value="RPB07324.1"/>
    <property type="molecule type" value="Genomic_DNA"/>
</dbReference>
<dbReference type="Pfam" id="PF09783">
    <property type="entry name" value="Vac_ImportDeg"/>
    <property type="match status" value="1"/>
</dbReference>
<dbReference type="InParanoid" id="A0A3N4K9Z0"/>
<protein>
    <recommendedName>
        <fullName evidence="5">Vacuolar import and degradation protein-domain-containing protein</fullName>
    </recommendedName>
</protein>
<feature type="region of interest" description="Disordered" evidence="2">
    <location>
        <begin position="1"/>
        <end position="36"/>
    </location>
</feature>
<dbReference type="InterPro" id="IPR018618">
    <property type="entry name" value="GID4/10-like"/>
</dbReference>
<dbReference type="GO" id="GO:0007039">
    <property type="term" value="P:protein catabolic process in the vacuole"/>
    <property type="evidence" value="ECO:0007669"/>
    <property type="project" value="TreeGrafter"/>
</dbReference>
<dbReference type="OrthoDB" id="62at2759"/>
<accession>A0A3N4K9Z0</accession>
<comment type="similarity">
    <text evidence="1">Belongs to the GID4/VID24 family.</text>
</comment>
<keyword evidence="4" id="KW-1185">Reference proteome</keyword>
<evidence type="ECO:0000313" key="4">
    <source>
        <dbReference type="Proteomes" id="UP000277580"/>
    </source>
</evidence>
<dbReference type="GO" id="GO:0045721">
    <property type="term" value="P:negative regulation of gluconeogenesis"/>
    <property type="evidence" value="ECO:0007669"/>
    <property type="project" value="TreeGrafter"/>
</dbReference>
<evidence type="ECO:0008006" key="5">
    <source>
        <dbReference type="Google" id="ProtNLM"/>
    </source>
</evidence>
<dbReference type="AlphaFoldDB" id="A0A3N4K9Z0"/>
<dbReference type="GO" id="GO:0005773">
    <property type="term" value="C:vacuole"/>
    <property type="evidence" value="ECO:0007669"/>
    <property type="project" value="GOC"/>
</dbReference>
<dbReference type="GO" id="GO:0006623">
    <property type="term" value="P:protein targeting to vacuole"/>
    <property type="evidence" value="ECO:0007669"/>
    <property type="project" value="TreeGrafter"/>
</dbReference>
<dbReference type="PANTHER" id="PTHR14534:SF3">
    <property type="entry name" value="GID COMPLEX SUBUNIT 4 HOMOLOG"/>
    <property type="match status" value="1"/>
</dbReference>
<feature type="region of interest" description="Disordered" evidence="2">
    <location>
        <begin position="68"/>
        <end position="118"/>
    </location>
</feature>
<dbReference type="GO" id="GO:0034657">
    <property type="term" value="C:GID complex"/>
    <property type="evidence" value="ECO:0007669"/>
    <property type="project" value="TreeGrafter"/>
</dbReference>
<dbReference type="STRING" id="1392247.A0A3N4K9Z0"/>
<sequence length="592" mass="67330">MAPPENSPSGSPSISPYRAPLLSEDTPDSLPNRMFTSTIVPSPLLQSVAQAPPVMDNEENLRIRARGLHGQSQLRPHRASVDQLGPGSSDDRIRRVSGSARLRQSLRDNDPRQLSLTERSYGPRIPLWRPGQRQSLYDWAPATPPEDEYESRSLPLPPMIDGGEPHDEMLRDLLRYRADSPPPSAVPGPLTRAYRNLDNDVRMYETLFGPQVLSPFRTLTQPQRQNSRLLLRSRPPWHGWNWDREHVRERREDLSRSRSERDAEVVLRSRPFRTRDENYRDQSTGPSSSYELEEAIGYLAKLRFSNSSDESLCLAVKAGFFSRGDDWLEIIRDKSMYDDLLLDTQFINVAETSWLKVGGVFWGSQTTPIISAVPPSRPTISSDSSSASLPSNTTAAAISYQDDPHRESGSASSYYSNSSPHHWTVKVIISSIDYAQLRLTGTMEAFTDFQTTGAAAKTSITTYLEGEIIDFKTHSLQTFNFPSSIKDDASNWRKLEPFCQLSNEELVKSLVSKQFMNNLTNNWVFMRWKEKCFISPQTSPDVGVLTIGGFYFLSLRRSNGQIQGFYYDPKSQPYQELKLRPQKRLFPTYEFR</sequence>
<reference evidence="3 4" key="1">
    <citation type="journal article" date="2018" name="Nat. Ecol. Evol.">
        <title>Pezizomycetes genomes reveal the molecular basis of ectomycorrhizal truffle lifestyle.</title>
        <authorList>
            <person name="Murat C."/>
            <person name="Payen T."/>
            <person name="Noel B."/>
            <person name="Kuo A."/>
            <person name="Morin E."/>
            <person name="Chen J."/>
            <person name="Kohler A."/>
            <person name="Krizsan K."/>
            <person name="Balestrini R."/>
            <person name="Da Silva C."/>
            <person name="Montanini B."/>
            <person name="Hainaut M."/>
            <person name="Levati E."/>
            <person name="Barry K.W."/>
            <person name="Belfiori B."/>
            <person name="Cichocki N."/>
            <person name="Clum A."/>
            <person name="Dockter R.B."/>
            <person name="Fauchery L."/>
            <person name="Guy J."/>
            <person name="Iotti M."/>
            <person name="Le Tacon F."/>
            <person name="Lindquist E.A."/>
            <person name="Lipzen A."/>
            <person name="Malagnac F."/>
            <person name="Mello A."/>
            <person name="Molinier V."/>
            <person name="Miyauchi S."/>
            <person name="Poulain J."/>
            <person name="Riccioni C."/>
            <person name="Rubini A."/>
            <person name="Sitrit Y."/>
            <person name="Splivallo R."/>
            <person name="Traeger S."/>
            <person name="Wang M."/>
            <person name="Zifcakova L."/>
            <person name="Wipf D."/>
            <person name="Zambonelli A."/>
            <person name="Paolocci F."/>
            <person name="Nowrousian M."/>
            <person name="Ottonello S."/>
            <person name="Baldrian P."/>
            <person name="Spatafora J.W."/>
            <person name="Henrissat B."/>
            <person name="Nagy L.G."/>
            <person name="Aury J.M."/>
            <person name="Wincker P."/>
            <person name="Grigoriev I.V."/>
            <person name="Bonfante P."/>
            <person name="Martin F.M."/>
        </authorList>
    </citation>
    <scope>NUCLEOTIDE SEQUENCE [LARGE SCALE GENOMIC DNA]</scope>
    <source>
        <strain evidence="3 4">CCBAS932</strain>
    </source>
</reference>
<evidence type="ECO:0000256" key="1">
    <source>
        <dbReference type="ARBA" id="ARBA00061469"/>
    </source>
</evidence>
<proteinExistence type="inferred from homology"/>
<dbReference type="GO" id="GO:0043161">
    <property type="term" value="P:proteasome-mediated ubiquitin-dependent protein catabolic process"/>
    <property type="evidence" value="ECO:0007669"/>
    <property type="project" value="TreeGrafter"/>
</dbReference>
<dbReference type="Proteomes" id="UP000277580">
    <property type="component" value="Unassembled WGS sequence"/>
</dbReference>
<organism evidence="3 4">
    <name type="scientific">Morchella conica CCBAS932</name>
    <dbReference type="NCBI Taxonomy" id="1392247"/>
    <lineage>
        <taxon>Eukaryota</taxon>
        <taxon>Fungi</taxon>
        <taxon>Dikarya</taxon>
        <taxon>Ascomycota</taxon>
        <taxon>Pezizomycotina</taxon>
        <taxon>Pezizomycetes</taxon>
        <taxon>Pezizales</taxon>
        <taxon>Morchellaceae</taxon>
        <taxon>Morchella</taxon>
    </lineage>
</organism>